<dbReference type="EMBL" id="BART01001951">
    <property type="protein sequence ID" value="GAG74107.1"/>
    <property type="molecule type" value="Genomic_DNA"/>
</dbReference>
<name>X1AY54_9ZZZZ</name>
<reference evidence="1" key="1">
    <citation type="journal article" date="2014" name="Front. Microbiol.">
        <title>High frequency of phylogenetically diverse reductive dehalogenase-homologous genes in deep subseafloor sedimentary metagenomes.</title>
        <authorList>
            <person name="Kawai M."/>
            <person name="Futagami T."/>
            <person name="Toyoda A."/>
            <person name="Takaki Y."/>
            <person name="Nishi S."/>
            <person name="Hori S."/>
            <person name="Arai W."/>
            <person name="Tsubouchi T."/>
            <person name="Morono Y."/>
            <person name="Uchiyama I."/>
            <person name="Ito T."/>
            <person name="Fujiyama A."/>
            <person name="Inagaki F."/>
            <person name="Takami H."/>
        </authorList>
    </citation>
    <scope>NUCLEOTIDE SEQUENCE</scope>
    <source>
        <strain evidence="1">Expedition CK06-06</strain>
    </source>
</reference>
<gene>
    <name evidence="1" type="ORF">S01H4_06360</name>
</gene>
<protein>
    <submittedName>
        <fullName evidence="1">Uncharacterized protein</fullName>
    </submittedName>
</protein>
<comment type="caution">
    <text evidence="1">The sequence shown here is derived from an EMBL/GenBank/DDBJ whole genome shotgun (WGS) entry which is preliminary data.</text>
</comment>
<proteinExistence type="predicted"/>
<sequence>MPFAPPPSQRDDLEALWTRFLDDLWGLIRESPSCVVGNCGYFNVYKILVRADWRNLWNWVEKRIDLVTAQLDAYIDVFILALFNSLDNAFDWLSITWERLGDDIKSGAYTAVSWAVAKKYEAIAWARARYDTARSWASSAWDWVRDRGPTTWDWIRDKSWTVWQWINDKSDIVWDFVG</sequence>
<evidence type="ECO:0000313" key="1">
    <source>
        <dbReference type="EMBL" id="GAG74107.1"/>
    </source>
</evidence>
<accession>X1AY54</accession>
<dbReference type="AlphaFoldDB" id="X1AY54"/>
<organism evidence="1">
    <name type="scientific">marine sediment metagenome</name>
    <dbReference type="NCBI Taxonomy" id="412755"/>
    <lineage>
        <taxon>unclassified sequences</taxon>
        <taxon>metagenomes</taxon>
        <taxon>ecological metagenomes</taxon>
    </lineage>
</organism>
<feature type="non-terminal residue" evidence="1">
    <location>
        <position position="178"/>
    </location>
</feature>